<dbReference type="Pfam" id="PF00561">
    <property type="entry name" value="Abhydrolase_1"/>
    <property type="match status" value="1"/>
</dbReference>
<organism evidence="3 4">
    <name type="scientific">Oleiphilus messinensis</name>
    <dbReference type="NCBI Taxonomy" id="141451"/>
    <lineage>
        <taxon>Bacteria</taxon>
        <taxon>Pseudomonadati</taxon>
        <taxon>Pseudomonadota</taxon>
        <taxon>Gammaproteobacteria</taxon>
        <taxon>Oceanospirillales</taxon>
        <taxon>Oleiphilaceae</taxon>
        <taxon>Oleiphilus</taxon>
    </lineage>
</organism>
<dbReference type="RefSeq" id="WP_198343059.1">
    <property type="nucleotide sequence ID" value="NZ_CP021425.1"/>
</dbReference>
<feature type="chain" id="PRO_5013141190" evidence="1">
    <location>
        <begin position="21"/>
        <end position="323"/>
    </location>
</feature>
<gene>
    <name evidence="3" type="ORF">OLMES_4102</name>
</gene>
<evidence type="ECO:0000259" key="2">
    <source>
        <dbReference type="Pfam" id="PF00561"/>
    </source>
</evidence>
<evidence type="ECO:0000256" key="1">
    <source>
        <dbReference type="SAM" id="SignalP"/>
    </source>
</evidence>
<keyword evidence="4" id="KW-1185">Reference proteome</keyword>
<sequence length="323" mass="35371">MSIRKILAGLAVLFAAQSHAFEMDCSNISIHEPAPNSGTYNKTKYPIVMAHGWFGFDELLGVDYWYGIIDKLTDNGATVYVTQQAAMNSSLVRGDQLLKKVRCILAISGAEKVNLIAHSQGTLDARYVAGEAPELVASVTSVSGPNHGSIVSNFANYVDMESTLMDLILSTGETFGYFIDYMTGAGYDMDGRAFISVEAGGWMTDSTFNDNYPAGLPEEYCGEGPLVDNGIYFYSWTGNRDFTNFLDPFSYLDKALSLALANGEVNDGLVTVCSSHLGKVIRNDYKLDHFDTVNQLFGLRAIFSPNPVTLYKTQVNRLKNQGL</sequence>
<dbReference type="Gene3D" id="3.40.50.1820">
    <property type="entry name" value="alpha/beta hydrolase"/>
    <property type="match status" value="1"/>
</dbReference>
<evidence type="ECO:0000313" key="4">
    <source>
        <dbReference type="Proteomes" id="UP000196027"/>
    </source>
</evidence>
<dbReference type="Proteomes" id="UP000196027">
    <property type="component" value="Chromosome"/>
</dbReference>
<accession>A0A1Y0IDA2</accession>
<feature type="signal peptide" evidence="1">
    <location>
        <begin position="1"/>
        <end position="20"/>
    </location>
</feature>
<dbReference type="AlphaFoldDB" id="A0A1Y0IDA2"/>
<dbReference type="InterPro" id="IPR000073">
    <property type="entry name" value="AB_hydrolase_1"/>
</dbReference>
<dbReference type="SUPFAM" id="SSF53474">
    <property type="entry name" value="alpha/beta-Hydrolases"/>
    <property type="match status" value="1"/>
</dbReference>
<keyword evidence="1" id="KW-0732">Signal</keyword>
<name>A0A1Y0IDA2_9GAMM</name>
<proteinExistence type="predicted"/>
<feature type="domain" description="AB hydrolase-1" evidence="2">
    <location>
        <begin position="45"/>
        <end position="147"/>
    </location>
</feature>
<reference evidence="3 4" key="1">
    <citation type="submission" date="2017-05" db="EMBL/GenBank/DDBJ databases">
        <title>Genomic insights into alkan degradation activity of Oleiphilus messinensis.</title>
        <authorList>
            <person name="Kozyavkin S.A."/>
            <person name="Slesarev A.I."/>
            <person name="Golyshin P.N."/>
            <person name="Korzhenkov A."/>
            <person name="Golyshina O.N."/>
            <person name="Toshchakov S.V."/>
        </authorList>
    </citation>
    <scope>NUCLEOTIDE SEQUENCE [LARGE SCALE GENOMIC DNA]</scope>
    <source>
        <strain evidence="3 4">ME102</strain>
    </source>
</reference>
<dbReference type="EMBL" id="CP021425">
    <property type="protein sequence ID" value="ARU58119.1"/>
    <property type="molecule type" value="Genomic_DNA"/>
</dbReference>
<dbReference type="InterPro" id="IPR029058">
    <property type="entry name" value="AB_hydrolase_fold"/>
</dbReference>
<dbReference type="KEGG" id="ome:OLMES_4102"/>
<evidence type="ECO:0000313" key="3">
    <source>
        <dbReference type="EMBL" id="ARU58119.1"/>
    </source>
</evidence>
<protein>
    <submittedName>
        <fullName evidence="3">Lipase</fullName>
    </submittedName>
</protein>